<proteinExistence type="predicted"/>
<dbReference type="PANTHER" id="PTHR18901">
    <property type="entry name" value="2-DEOXYGLUCOSE-6-PHOSPHATE PHOSPHATASE 2"/>
    <property type="match status" value="1"/>
</dbReference>
<dbReference type="InterPro" id="IPR041492">
    <property type="entry name" value="HAD_2"/>
</dbReference>
<accession>A0A174C866</accession>
<organism evidence="1 2">
    <name type="scientific">Faecalicatena contorta</name>
    <dbReference type="NCBI Taxonomy" id="39482"/>
    <lineage>
        <taxon>Bacteria</taxon>
        <taxon>Bacillati</taxon>
        <taxon>Bacillota</taxon>
        <taxon>Clostridia</taxon>
        <taxon>Lachnospirales</taxon>
        <taxon>Lachnospiraceae</taxon>
        <taxon>Faecalicatena</taxon>
    </lineage>
</organism>
<dbReference type="STRING" id="39482.ERS852491_01251"/>
<reference evidence="1 2" key="1">
    <citation type="submission" date="2015-09" db="EMBL/GenBank/DDBJ databases">
        <authorList>
            <consortium name="Pathogen Informatics"/>
        </authorList>
    </citation>
    <scope>NUCLEOTIDE SEQUENCE [LARGE SCALE GENOMIC DNA]</scope>
    <source>
        <strain evidence="1 2">2789STDY5834876</strain>
    </source>
</reference>
<keyword evidence="1" id="KW-0378">Hydrolase</keyword>
<dbReference type="NCBIfam" id="TIGR01509">
    <property type="entry name" value="HAD-SF-IA-v3"/>
    <property type="match status" value="1"/>
</dbReference>
<dbReference type="PANTHER" id="PTHR18901:SF38">
    <property type="entry name" value="PSEUDOURIDINE-5'-PHOSPHATASE"/>
    <property type="match status" value="1"/>
</dbReference>
<dbReference type="SFLD" id="SFLDG01129">
    <property type="entry name" value="C1.5:_HAD__Beta-PGM__Phosphata"/>
    <property type="match status" value="1"/>
</dbReference>
<evidence type="ECO:0000313" key="1">
    <source>
        <dbReference type="EMBL" id="CUO09344.1"/>
    </source>
</evidence>
<gene>
    <name evidence="1" type="ORF">ERS852491_01251</name>
</gene>
<dbReference type="SUPFAM" id="SSF56784">
    <property type="entry name" value="HAD-like"/>
    <property type="match status" value="1"/>
</dbReference>
<dbReference type="InterPro" id="IPR036412">
    <property type="entry name" value="HAD-like_sf"/>
</dbReference>
<protein>
    <submittedName>
        <fullName evidence="1">Phosphorylated carbohydrates phosphatase TM_1254</fullName>
        <ecNumber evidence="1">3.1.3.-</ecNumber>
    </submittedName>
</protein>
<dbReference type="PRINTS" id="PR00413">
    <property type="entry name" value="HADHALOGNASE"/>
</dbReference>
<dbReference type="EC" id="3.1.3.-" evidence="1"/>
<sequence>MRQIQGAVFDVDGTLLDSMEIWENLSERYLESMGVKPEPGLSRILNTMSTRQGTQYLIEHYGLQLDIRQAMEGINKMLYGFYSCEAPLKEGVAECLEELKRQKIPMIVVTSSDRVNVEAAFTRHGILSYFQEILTCSEMHTDKTKPDIFLEAARRLQAAPADILVFEDVLHALKTAGKAGFQTAAVFDRYSAGQEKEIRETADYYLKTFKEFSTCAAKCTVRSEQ</sequence>
<dbReference type="InterPro" id="IPR023198">
    <property type="entry name" value="PGP-like_dom2"/>
</dbReference>
<dbReference type="RefSeq" id="WP_050639527.1">
    <property type="nucleotide sequence ID" value="NZ_CABKUE010000007.1"/>
</dbReference>
<dbReference type="Gene3D" id="3.40.50.1000">
    <property type="entry name" value="HAD superfamily/HAD-like"/>
    <property type="match status" value="1"/>
</dbReference>
<dbReference type="InterPro" id="IPR023214">
    <property type="entry name" value="HAD_sf"/>
</dbReference>
<dbReference type="AlphaFoldDB" id="A0A174C866"/>
<dbReference type="Proteomes" id="UP000095544">
    <property type="component" value="Unassembled WGS sequence"/>
</dbReference>
<dbReference type="OrthoDB" id="9797743at2"/>
<dbReference type="Gene3D" id="1.10.150.240">
    <property type="entry name" value="Putative phosphatase, domain 2"/>
    <property type="match status" value="1"/>
</dbReference>
<name>A0A174C866_9FIRM</name>
<dbReference type="SFLD" id="SFLDS00003">
    <property type="entry name" value="Haloacid_Dehalogenase"/>
    <property type="match status" value="1"/>
</dbReference>
<dbReference type="EMBL" id="CYZU01000009">
    <property type="protein sequence ID" value="CUO09344.1"/>
    <property type="molecule type" value="Genomic_DNA"/>
</dbReference>
<dbReference type="InterPro" id="IPR006439">
    <property type="entry name" value="HAD-SF_hydro_IA"/>
</dbReference>
<dbReference type="CDD" id="cd07505">
    <property type="entry name" value="HAD_BPGM-like"/>
    <property type="match status" value="1"/>
</dbReference>
<dbReference type="GO" id="GO:0016791">
    <property type="term" value="F:phosphatase activity"/>
    <property type="evidence" value="ECO:0007669"/>
    <property type="project" value="TreeGrafter"/>
</dbReference>
<evidence type="ECO:0000313" key="2">
    <source>
        <dbReference type="Proteomes" id="UP000095544"/>
    </source>
</evidence>
<dbReference type="Pfam" id="PF13419">
    <property type="entry name" value="HAD_2"/>
    <property type="match status" value="1"/>
</dbReference>